<organism evidence="2 3">
    <name type="scientific">Pseudomonas fluorescens</name>
    <dbReference type="NCBI Taxonomy" id="294"/>
    <lineage>
        <taxon>Bacteria</taxon>
        <taxon>Pseudomonadati</taxon>
        <taxon>Pseudomonadota</taxon>
        <taxon>Gammaproteobacteria</taxon>
        <taxon>Pseudomonadales</taxon>
        <taxon>Pseudomonadaceae</taxon>
        <taxon>Pseudomonas</taxon>
    </lineage>
</organism>
<protein>
    <recommendedName>
        <fullName evidence="4">DUF3613 domain-containing protein</fullName>
    </recommendedName>
</protein>
<dbReference type="EMBL" id="CABVIY010000005">
    <property type="protein sequence ID" value="VVP95123.1"/>
    <property type="molecule type" value="Genomic_DNA"/>
</dbReference>
<evidence type="ECO:0008006" key="4">
    <source>
        <dbReference type="Google" id="ProtNLM"/>
    </source>
</evidence>
<feature type="chain" id="PRO_5022973638" description="DUF3613 domain-containing protein" evidence="1">
    <location>
        <begin position="21"/>
        <end position="93"/>
    </location>
</feature>
<evidence type="ECO:0000313" key="2">
    <source>
        <dbReference type="EMBL" id="VVP95123.1"/>
    </source>
</evidence>
<evidence type="ECO:0000313" key="3">
    <source>
        <dbReference type="Proteomes" id="UP000326611"/>
    </source>
</evidence>
<dbReference type="InterPro" id="IPR022053">
    <property type="entry name" value="DUF3613"/>
</dbReference>
<dbReference type="Proteomes" id="UP000326611">
    <property type="component" value="Unassembled WGS sequence"/>
</dbReference>
<keyword evidence="1" id="KW-0732">Signal</keyword>
<name>A0A5E7TH57_PSEFL</name>
<proteinExistence type="predicted"/>
<dbReference type="Pfam" id="PF12266">
    <property type="entry name" value="DUF3613"/>
    <property type="match status" value="1"/>
</dbReference>
<feature type="signal peptide" evidence="1">
    <location>
        <begin position="1"/>
        <end position="20"/>
    </location>
</feature>
<accession>A0A5E7TH57</accession>
<dbReference type="AlphaFoldDB" id="A0A5E7TH57"/>
<evidence type="ECO:0000256" key="1">
    <source>
        <dbReference type="SAM" id="SignalP"/>
    </source>
</evidence>
<gene>
    <name evidence="2" type="ORF">PS918_03607</name>
</gene>
<sequence length="93" mass="10227" precursor="true">MKPTTLCCLGLLVLPLGTHAIGLDAGPASPQQQETEGWLQLQRNNTAASPNIQAATATERELAMQRWLKSYQHEIPEFFEQYEGGKVDSGSQE</sequence>
<reference evidence="2 3" key="1">
    <citation type="submission" date="2019-09" db="EMBL/GenBank/DDBJ databases">
        <authorList>
            <person name="Chandra G."/>
            <person name="Truman W A."/>
        </authorList>
    </citation>
    <scope>NUCLEOTIDE SEQUENCE [LARGE SCALE GENOMIC DNA]</scope>
    <source>
        <strain evidence="2">PS918</strain>
    </source>
</reference>
<dbReference type="OrthoDB" id="7068897at2"/>
<dbReference type="RefSeq" id="WP_150771655.1">
    <property type="nucleotide sequence ID" value="NZ_CABVIY010000005.1"/>
</dbReference>